<evidence type="ECO:0000256" key="1">
    <source>
        <dbReference type="ARBA" id="ARBA00004651"/>
    </source>
</evidence>
<dbReference type="PANTHER" id="PTHR30003">
    <property type="entry name" value="L-LACTATE PERMEASE"/>
    <property type="match status" value="1"/>
</dbReference>
<accession>A0A3A1YTE4</accession>
<dbReference type="GO" id="GO:0015129">
    <property type="term" value="F:lactate transmembrane transporter activity"/>
    <property type="evidence" value="ECO:0007669"/>
    <property type="project" value="UniProtKB-UniRule"/>
</dbReference>
<keyword evidence="6 8" id="KW-1133">Transmembrane helix</keyword>
<evidence type="ECO:0000313" key="10">
    <source>
        <dbReference type="Proteomes" id="UP000265916"/>
    </source>
</evidence>
<keyword evidence="10" id="KW-1185">Reference proteome</keyword>
<comment type="similarity">
    <text evidence="2 8">Belongs to the lactate permease family.</text>
</comment>
<feature type="transmembrane region" description="Helical" evidence="8">
    <location>
        <begin position="257"/>
        <end position="274"/>
    </location>
</feature>
<keyword evidence="7 8" id="KW-0472">Membrane</keyword>
<name>A0A3A1YTE4_9GAMM</name>
<comment type="function">
    <text evidence="8">Uptake of L-lactate across the membrane. Can also transport D-lactate and glycolate.</text>
</comment>
<evidence type="ECO:0000313" key="9">
    <source>
        <dbReference type="EMBL" id="RIY40180.1"/>
    </source>
</evidence>
<evidence type="ECO:0000256" key="7">
    <source>
        <dbReference type="ARBA" id="ARBA00023136"/>
    </source>
</evidence>
<feature type="transmembrane region" description="Helical" evidence="8">
    <location>
        <begin position="433"/>
        <end position="458"/>
    </location>
</feature>
<feature type="transmembrane region" description="Helical" evidence="8">
    <location>
        <begin position="46"/>
        <end position="66"/>
    </location>
</feature>
<gene>
    <name evidence="9" type="ORF">CKF58_00940</name>
</gene>
<evidence type="ECO:0000256" key="2">
    <source>
        <dbReference type="ARBA" id="ARBA00010100"/>
    </source>
</evidence>
<proteinExistence type="inferred from homology"/>
<feature type="transmembrane region" description="Helical" evidence="8">
    <location>
        <begin position="307"/>
        <end position="325"/>
    </location>
</feature>
<keyword evidence="5 8" id="KW-0812">Transmembrane</keyword>
<dbReference type="GO" id="GO:0005886">
    <property type="term" value="C:plasma membrane"/>
    <property type="evidence" value="ECO:0007669"/>
    <property type="project" value="UniProtKB-SubCell"/>
</dbReference>
<dbReference type="OrthoDB" id="9761056at2"/>
<feature type="transmembrane region" description="Helical" evidence="8">
    <location>
        <begin position="395"/>
        <end position="421"/>
    </location>
</feature>
<evidence type="ECO:0000256" key="6">
    <source>
        <dbReference type="ARBA" id="ARBA00022989"/>
    </source>
</evidence>
<feature type="transmembrane region" description="Helical" evidence="8">
    <location>
        <begin position="370"/>
        <end position="389"/>
    </location>
</feature>
<keyword evidence="4" id="KW-1003">Cell membrane</keyword>
<feature type="transmembrane region" description="Helical" evidence="8">
    <location>
        <begin position="158"/>
        <end position="184"/>
    </location>
</feature>
<feature type="transmembrane region" description="Helical" evidence="8">
    <location>
        <begin position="228"/>
        <end position="250"/>
    </location>
</feature>
<feature type="transmembrane region" description="Helical" evidence="8">
    <location>
        <begin position="72"/>
        <end position="99"/>
    </location>
</feature>
<dbReference type="Proteomes" id="UP000265916">
    <property type="component" value="Unassembled WGS sequence"/>
</dbReference>
<organism evidence="9 10">
    <name type="scientific">Psittacicella hinzii</name>
    <dbReference type="NCBI Taxonomy" id="2028575"/>
    <lineage>
        <taxon>Bacteria</taxon>
        <taxon>Pseudomonadati</taxon>
        <taxon>Pseudomonadota</taxon>
        <taxon>Gammaproteobacteria</taxon>
        <taxon>Pasteurellales</taxon>
        <taxon>Psittacicellaceae</taxon>
        <taxon>Psittacicella</taxon>
    </lineage>
</organism>
<dbReference type="AlphaFoldDB" id="A0A3A1YTE4"/>
<feature type="transmembrane region" description="Helical" evidence="8">
    <location>
        <begin position="530"/>
        <end position="548"/>
    </location>
</feature>
<keyword evidence="3 8" id="KW-0813">Transport</keyword>
<dbReference type="Pfam" id="PF02652">
    <property type="entry name" value="Lactate_perm"/>
    <property type="match status" value="1"/>
</dbReference>
<evidence type="ECO:0000256" key="3">
    <source>
        <dbReference type="ARBA" id="ARBA00022448"/>
    </source>
</evidence>
<evidence type="ECO:0000256" key="8">
    <source>
        <dbReference type="RuleBase" id="RU365092"/>
    </source>
</evidence>
<comment type="subcellular location">
    <subcellularLocation>
        <location evidence="8">Cell inner membrane</location>
        <topology evidence="8">Multi-pass membrane protein</topology>
    </subcellularLocation>
    <subcellularLocation>
        <location evidence="1">Cell membrane</location>
        <topology evidence="1">Multi-pass membrane protein</topology>
    </subcellularLocation>
</comment>
<evidence type="ECO:0000256" key="4">
    <source>
        <dbReference type="ARBA" id="ARBA00022475"/>
    </source>
</evidence>
<sequence length="554" mass="59097">MVDHINVWTQNYAAIGGSEILTAIVALIPIIFFLLALTVLKLKGHIAALCTLVIAAIIATFFGMPVQATASATLLGILSGLWPIAWIVIWAIFIYNICVRSGKFDIIRSFISGISNDQRIQVLLISFAFGAFLEGVAGFGIPIAIGAALLIGCGFKNPIMAAALCLVANMAPAPTGAIGIPVTVAAQVTNIDASILGSLISRQLSIVIFILPFWLTAMVDGIRGIKDVLPMILVVSIFGVISTVVCYNFIGHELSDVILGIVEMVVIIVFSKVWKPKRMLTADGYIENTKLAKDQETTAHYSIAQTIFAWSPFIAITILALVWTLQPVKQALSFLTTSFEMPGLHQHIMKGARFAVENQAAENAIWKFDVLTSVGTALCLAAIYTVVAFRVKFNVILSVLVATLKQLMFPIMTICFVLAFAKVADYSGQTSSIAILLSKTGVVFPVLAPLLGMLGVFLTGSVVNSNTLFAKVQVTTAHLIHVNDNLLAASNTMGSIAGKVISPQSIAIGCAATGSTGREGELLATVLKHAIAFIVLICVMTVLQAYVLQWTTAI</sequence>
<reference evidence="9 10" key="1">
    <citation type="submission" date="2017-08" db="EMBL/GenBank/DDBJ databases">
        <title>Reclassification of Bisgaard taxon 37 and 44.</title>
        <authorList>
            <person name="Christensen H."/>
        </authorList>
    </citation>
    <scope>NUCLEOTIDE SEQUENCE [LARGE SCALE GENOMIC DNA]</scope>
    <source>
        <strain evidence="9 10">111</strain>
    </source>
</reference>
<dbReference type="EMBL" id="NRJG01000017">
    <property type="protein sequence ID" value="RIY40180.1"/>
    <property type="molecule type" value="Genomic_DNA"/>
</dbReference>
<feature type="transmembrane region" description="Helical" evidence="8">
    <location>
        <begin position="20"/>
        <end position="39"/>
    </location>
</feature>
<comment type="caution">
    <text evidence="9">The sequence shown here is derived from an EMBL/GenBank/DDBJ whole genome shotgun (WGS) entry which is preliminary data.</text>
</comment>
<dbReference type="InterPro" id="IPR003804">
    <property type="entry name" value="Lactate_perm"/>
</dbReference>
<keyword evidence="8" id="KW-0997">Cell inner membrane</keyword>
<dbReference type="PANTHER" id="PTHR30003:SF0">
    <property type="entry name" value="GLYCOLATE PERMEASE GLCA-RELATED"/>
    <property type="match status" value="1"/>
</dbReference>
<dbReference type="GO" id="GO:0015295">
    <property type="term" value="F:solute:proton symporter activity"/>
    <property type="evidence" value="ECO:0007669"/>
    <property type="project" value="TreeGrafter"/>
</dbReference>
<feature type="transmembrane region" description="Helical" evidence="8">
    <location>
        <begin position="204"/>
        <end position="222"/>
    </location>
</feature>
<feature type="transmembrane region" description="Helical" evidence="8">
    <location>
        <begin position="120"/>
        <end position="152"/>
    </location>
</feature>
<protein>
    <recommendedName>
        <fullName evidence="8">L-lactate permease</fullName>
    </recommendedName>
</protein>
<evidence type="ECO:0000256" key="5">
    <source>
        <dbReference type="ARBA" id="ARBA00022692"/>
    </source>
</evidence>
<dbReference type="NCBIfam" id="TIGR00795">
    <property type="entry name" value="lctP"/>
    <property type="match status" value="1"/>
</dbReference>